<proteinExistence type="predicted"/>
<reference evidence="2" key="1">
    <citation type="journal article" date="2015" name="Nature">
        <title>Complex archaea that bridge the gap between prokaryotes and eukaryotes.</title>
        <authorList>
            <person name="Spang A."/>
            <person name="Saw J.H."/>
            <person name="Jorgensen S.L."/>
            <person name="Zaremba-Niedzwiedzka K."/>
            <person name="Martijn J."/>
            <person name="Lind A.E."/>
            <person name="van Eijk R."/>
            <person name="Schleper C."/>
            <person name="Guy L."/>
            <person name="Ettema T.J."/>
        </authorList>
    </citation>
    <scope>NUCLEOTIDE SEQUENCE</scope>
</reference>
<name>A0A0F9JQJ2_9ZZZZ</name>
<feature type="non-terminal residue" evidence="2">
    <location>
        <position position="1"/>
    </location>
</feature>
<dbReference type="GO" id="GO:0016491">
    <property type="term" value="F:oxidoreductase activity"/>
    <property type="evidence" value="ECO:0007669"/>
    <property type="project" value="UniProtKB-ARBA"/>
</dbReference>
<sequence>VQEAEETGADYLVSICPFCYRNLSDAIEALGSSMKMVDLTDLVVQALN</sequence>
<dbReference type="AlphaFoldDB" id="A0A0F9JQJ2"/>
<protein>
    <recommendedName>
        <fullName evidence="1">Cysteine-rich domain-containing protein</fullName>
    </recommendedName>
</protein>
<gene>
    <name evidence="2" type="ORF">LCGC14_1796360</name>
</gene>
<feature type="domain" description="Cysteine-rich" evidence="1">
    <location>
        <begin position="1"/>
        <end position="23"/>
    </location>
</feature>
<dbReference type="Pfam" id="PF02754">
    <property type="entry name" value="CCG"/>
    <property type="match status" value="1"/>
</dbReference>
<evidence type="ECO:0000259" key="1">
    <source>
        <dbReference type="Pfam" id="PF02754"/>
    </source>
</evidence>
<comment type="caution">
    <text evidence="2">The sequence shown here is derived from an EMBL/GenBank/DDBJ whole genome shotgun (WGS) entry which is preliminary data.</text>
</comment>
<organism evidence="2">
    <name type="scientific">marine sediment metagenome</name>
    <dbReference type="NCBI Taxonomy" id="412755"/>
    <lineage>
        <taxon>unclassified sequences</taxon>
        <taxon>metagenomes</taxon>
        <taxon>ecological metagenomes</taxon>
    </lineage>
</organism>
<accession>A0A0F9JQJ2</accession>
<evidence type="ECO:0000313" key="2">
    <source>
        <dbReference type="EMBL" id="KKM01243.1"/>
    </source>
</evidence>
<dbReference type="InterPro" id="IPR004017">
    <property type="entry name" value="Cys_rich_dom"/>
</dbReference>
<dbReference type="EMBL" id="LAZR01017242">
    <property type="protein sequence ID" value="KKM01243.1"/>
    <property type="molecule type" value="Genomic_DNA"/>
</dbReference>